<feature type="transmembrane region" description="Helical" evidence="1">
    <location>
        <begin position="12"/>
        <end position="30"/>
    </location>
</feature>
<keyword evidence="1" id="KW-0472">Membrane</keyword>
<feature type="transmembrane region" description="Helical" evidence="1">
    <location>
        <begin position="42"/>
        <end position="60"/>
    </location>
</feature>
<protein>
    <submittedName>
        <fullName evidence="2">Uncharacterized protein</fullName>
    </submittedName>
</protein>
<keyword evidence="1" id="KW-0812">Transmembrane</keyword>
<evidence type="ECO:0000256" key="1">
    <source>
        <dbReference type="SAM" id="Phobius"/>
    </source>
</evidence>
<accession>A0ABP1RVH6</accession>
<evidence type="ECO:0000313" key="3">
    <source>
        <dbReference type="Proteomes" id="UP001642540"/>
    </source>
</evidence>
<feature type="transmembrane region" description="Helical" evidence="1">
    <location>
        <begin position="80"/>
        <end position="101"/>
    </location>
</feature>
<keyword evidence="3" id="KW-1185">Reference proteome</keyword>
<comment type="caution">
    <text evidence="2">The sequence shown here is derived from an EMBL/GenBank/DDBJ whole genome shotgun (WGS) entry which is preliminary data.</text>
</comment>
<sequence>MTFGCSNILAGVFAYITWLELASDFVASIWTAFFNDKEVNEWAYGIFSIDVVFSISMLYYTGQETCCRTHLHWQNSRRKLSWLCGMSSFTTICLFGVLYYYNIIVLENEELNQVVLVSFFTYLSALGMLALVGACFLCDYFCPEDEDVGDGQVKKGPPPPPGSLESSLAQMVNHVENNPLQKTYTLYSYGQRGEGSPFQVQMGWP</sequence>
<reference evidence="2 3" key="1">
    <citation type="submission" date="2024-08" db="EMBL/GenBank/DDBJ databases">
        <authorList>
            <person name="Cucini C."/>
            <person name="Frati F."/>
        </authorList>
    </citation>
    <scope>NUCLEOTIDE SEQUENCE [LARGE SCALE GENOMIC DNA]</scope>
</reference>
<keyword evidence="1" id="KW-1133">Transmembrane helix</keyword>
<proteinExistence type="predicted"/>
<name>A0ABP1RVH6_9HEXA</name>
<gene>
    <name evidence="2" type="ORF">ODALV1_LOCUS26530</name>
</gene>
<evidence type="ECO:0000313" key="2">
    <source>
        <dbReference type="EMBL" id="CAL8136618.1"/>
    </source>
</evidence>
<dbReference type="EMBL" id="CAXLJM020000111">
    <property type="protein sequence ID" value="CAL8136618.1"/>
    <property type="molecule type" value="Genomic_DNA"/>
</dbReference>
<organism evidence="2 3">
    <name type="scientific">Orchesella dallaii</name>
    <dbReference type="NCBI Taxonomy" id="48710"/>
    <lineage>
        <taxon>Eukaryota</taxon>
        <taxon>Metazoa</taxon>
        <taxon>Ecdysozoa</taxon>
        <taxon>Arthropoda</taxon>
        <taxon>Hexapoda</taxon>
        <taxon>Collembola</taxon>
        <taxon>Entomobryomorpha</taxon>
        <taxon>Entomobryoidea</taxon>
        <taxon>Orchesellidae</taxon>
        <taxon>Orchesellinae</taxon>
        <taxon>Orchesella</taxon>
    </lineage>
</organism>
<dbReference type="Proteomes" id="UP001642540">
    <property type="component" value="Unassembled WGS sequence"/>
</dbReference>
<feature type="transmembrane region" description="Helical" evidence="1">
    <location>
        <begin position="113"/>
        <end position="137"/>
    </location>
</feature>